<evidence type="ECO:0000256" key="2">
    <source>
        <dbReference type="ARBA" id="ARBA00022723"/>
    </source>
</evidence>
<comment type="subunit">
    <text evidence="5">Homohexamer.</text>
</comment>
<dbReference type="HAMAP" id="MF_00209">
    <property type="entry name" value="Inorganic_PPase"/>
    <property type="match status" value="1"/>
</dbReference>
<proteinExistence type="inferred from homology"/>
<keyword evidence="4 5" id="KW-0460">Magnesium</keyword>
<dbReference type="PANTHER" id="PTHR10286">
    <property type="entry name" value="INORGANIC PYROPHOSPHATASE"/>
    <property type="match status" value="1"/>
</dbReference>
<feature type="binding site" evidence="5">
    <location>
        <position position="42"/>
    </location>
    <ligand>
        <name>substrate</name>
    </ligand>
</feature>
<feature type="binding site" evidence="5">
    <location>
        <position position="28"/>
    </location>
    <ligand>
        <name>substrate</name>
    </ligand>
</feature>
<dbReference type="Proteomes" id="UP000030598">
    <property type="component" value="Unassembled WGS sequence"/>
</dbReference>
<dbReference type="GO" id="GO:0004427">
    <property type="term" value="F:inorganic diphosphate phosphatase activity"/>
    <property type="evidence" value="ECO:0007669"/>
    <property type="project" value="UniProtKB-UniRule"/>
</dbReference>
<dbReference type="InterPro" id="IPR008162">
    <property type="entry name" value="Pyrophosphatase"/>
</dbReference>
<keyword evidence="2 5" id="KW-0479">Metal-binding</keyword>
<keyword evidence="5" id="KW-0963">Cytoplasm</keyword>
<accession>A0A0A1ZBQ2</accession>
<gene>
    <name evidence="5" type="primary">ppa</name>
    <name evidence="6" type="ORF">EU91_1222</name>
</gene>
<dbReference type="RefSeq" id="WP_032524695.1">
    <property type="nucleotide sequence ID" value="NZ_CP138934.1"/>
</dbReference>
<dbReference type="GO" id="GO:0005737">
    <property type="term" value="C:cytoplasm"/>
    <property type="evidence" value="ECO:0007669"/>
    <property type="project" value="UniProtKB-SubCell"/>
</dbReference>
<comment type="caution">
    <text evidence="6">The sequence shown here is derived from an EMBL/GenBank/DDBJ whole genome shotgun (WGS) entry which is preliminary data.</text>
</comment>
<dbReference type="CDD" id="cd00412">
    <property type="entry name" value="pyrophosphatase"/>
    <property type="match status" value="1"/>
</dbReference>
<dbReference type="Pfam" id="PF00719">
    <property type="entry name" value="Pyrophosphatase"/>
    <property type="match status" value="1"/>
</dbReference>
<evidence type="ECO:0000313" key="7">
    <source>
        <dbReference type="Proteomes" id="UP000030598"/>
    </source>
</evidence>
<evidence type="ECO:0000256" key="1">
    <source>
        <dbReference type="ARBA" id="ARBA00001946"/>
    </source>
</evidence>
<comment type="function">
    <text evidence="5">Catalyzes the hydrolysis of inorganic pyrophosphate (PPi) forming two phosphate ions.</text>
</comment>
<protein>
    <recommendedName>
        <fullName evidence="5">Inorganic pyrophosphatase</fullName>
        <ecNumber evidence="5">3.6.1.1</ecNumber>
    </recommendedName>
    <alternativeName>
        <fullName evidence="5">Pyrophosphate phospho-hydrolase</fullName>
        <shortName evidence="5">PPase</shortName>
    </alternativeName>
</protein>
<dbReference type="InterPro" id="IPR036649">
    <property type="entry name" value="Pyrophosphatase_sf"/>
</dbReference>
<comment type="catalytic activity">
    <reaction evidence="5">
        <text>diphosphate + H2O = 2 phosphate + H(+)</text>
        <dbReference type="Rhea" id="RHEA:24576"/>
        <dbReference type="ChEBI" id="CHEBI:15377"/>
        <dbReference type="ChEBI" id="CHEBI:15378"/>
        <dbReference type="ChEBI" id="CHEBI:33019"/>
        <dbReference type="ChEBI" id="CHEBI:43474"/>
        <dbReference type="EC" id="3.6.1.1"/>
    </reaction>
</comment>
<dbReference type="AlphaFoldDB" id="A0A0A1ZBQ2"/>
<organism evidence="6 7">
    <name type="scientific">Prochlorococcus marinus str. GP2</name>
    <dbReference type="NCBI Taxonomy" id="59925"/>
    <lineage>
        <taxon>Bacteria</taxon>
        <taxon>Bacillati</taxon>
        <taxon>Cyanobacteriota</taxon>
        <taxon>Cyanophyceae</taxon>
        <taxon>Synechococcales</taxon>
        <taxon>Prochlorococcaceae</taxon>
        <taxon>Prochlorococcus</taxon>
    </lineage>
</organism>
<feature type="binding site" evidence="5">
    <location>
        <position position="69"/>
    </location>
    <ligand>
        <name>Mg(2+)</name>
        <dbReference type="ChEBI" id="CHEBI:18420"/>
        <label>2</label>
    </ligand>
</feature>
<feature type="binding site" evidence="5">
    <location>
        <position position="54"/>
    </location>
    <ligand>
        <name>substrate</name>
    </ligand>
</feature>
<dbReference type="GO" id="GO:0000287">
    <property type="term" value="F:magnesium ion binding"/>
    <property type="evidence" value="ECO:0007669"/>
    <property type="project" value="UniProtKB-UniRule"/>
</dbReference>
<dbReference type="OrthoDB" id="5187599at2"/>
<feature type="binding site" evidence="5">
    <location>
        <position position="64"/>
    </location>
    <ligand>
        <name>Mg(2+)</name>
        <dbReference type="ChEBI" id="CHEBI:18420"/>
        <label>1</label>
    </ligand>
</feature>
<evidence type="ECO:0000256" key="5">
    <source>
        <dbReference type="HAMAP-Rule" id="MF_00209"/>
    </source>
</evidence>
<name>A0A0A1ZBQ2_PROMR</name>
<reference evidence="7" key="1">
    <citation type="journal article" date="2014" name="Sci. Data">
        <title>Genomes of diverse isolates of the marine cyanobacterium Prochlorococcus.</title>
        <authorList>
            <person name="Biller S."/>
            <person name="Berube P."/>
            <person name="Thompson J."/>
            <person name="Kelly L."/>
            <person name="Roggensack S."/>
            <person name="Awad L."/>
            <person name="Roache-Johnson K."/>
            <person name="Ding H."/>
            <person name="Giovannoni S.J."/>
            <person name="Moore L.R."/>
            <person name="Chisholm S.W."/>
        </authorList>
    </citation>
    <scope>NUCLEOTIDE SEQUENCE [LARGE SCALE GENOMIC DNA]</scope>
    <source>
        <strain evidence="7">GP2</strain>
    </source>
</reference>
<dbReference type="Gene3D" id="3.90.80.10">
    <property type="entry name" value="Inorganic pyrophosphatase"/>
    <property type="match status" value="1"/>
</dbReference>
<evidence type="ECO:0000256" key="3">
    <source>
        <dbReference type="ARBA" id="ARBA00022801"/>
    </source>
</evidence>
<dbReference type="eggNOG" id="COG0221">
    <property type="taxonomic scope" value="Bacteria"/>
</dbReference>
<dbReference type="EC" id="3.6.1.1" evidence="5"/>
<comment type="subcellular location">
    <subcellularLocation>
        <location evidence="5">Cytoplasm</location>
    </subcellularLocation>
</comment>
<comment type="similarity">
    <text evidence="5">Belongs to the PPase family.</text>
</comment>
<comment type="caution">
    <text evidence="5">Lacks conserved residue(s) required for the propagation of feature annotation.</text>
</comment>
<comment type="cofactor">
    <cofactor evidence="1 5">
        <name>Mg(2+)</name>
        <dbReference type="ChEBI" id="CHEBI:18420"/>
    </cofactor>
</comment>
<evidence type="ECO:0000256" key="4">
    <source>
        <dbReference type="ARBA" id="ARBA00022842"/>
    </source>
</evidence>
<evidence type="ECO:0000313" key="6">
    <source>
        <dbReference type="EMBL" id="KGF86997.1"/>
    </source>
</evidence>
<dbReference type="SUPFAM" id="SSF50324">
    <property type="entry name" value="Inorganic pyrophosphatase"/>
    <property type="match status" value="1"/>
</dbReference>
<sequence>MDLSSIPPSPMKGIVNIVVEIPAGSRNKYEYCSDAGIMALDRVLHSSVRYPFDYGFIPNTLADDGAPLDAMVIMDEPTFAGCLIKARPIGVLDMHDCGAYDGKILCVPMANPRQANIVSINQIAPNQLEDVAEFFRTSKGLDGRTVKIDGWRDFDVVENLLKSCIPLKKKNFKVLKKSRSGQLN</sequence>
<feature type="binding site" evidence="5">
    <location>
        <position position="69"/>
    </location>
    <ligand>
        <name>Mg(2+)</name>
        <dbReference type="ChEBI" id="CHEBI:18420"/>
        <label>1</label>
    </ligand>
</feature>
<dbReference type="STRING" id="59925.EU91_1222"/>
<feature type="binding site" evidence="5">
    <location>
        <position position="101"/>
    </location>
    <ligand>
        <name>Mg(2+)</name>
        <dbReference type="ChEBI" id="CHEBI:18420"/>
        <label>1</label>
    </ligand>
</feature>
<dbReference type="EMBL" id="JNAH01000006">
    <property type="protein sequence ID" value="KGF86997.1"/>
    <property type="molecule type" value="Genomic_DNA"/>
</dbReference>
<dbReference type="GO" id="GO:0006796">
    <property type="term" value="P:phosphate-containing compound metabolic process"/>
    <property type="evidence" value="ECO:0007669"/>
    <property type="project" value="InterPro"/>
</dbReference>
<keyword evidence="3 5" id="KW-0378">Hydrolase</keyword>